<dbReference type="InterPro" id="IPR005467">
    <property type="entry name" value="His_kinase_dom"/>
</dbReference>
<feature type="domain" description="Histidine kinase" evidence="1">
    <location>
        <begin position="285"/>
        <end position="386"/>
    </location>
</feature>
<dbReference type="InterPro" id="IPR003594">
    <property type="entry name" value="HATPase_dom"/>
</dbReference>
<dbReference type="EC" id="2.7.13.3" evidence="2"/>
<dbReference type="PROSITE" id="PS50109">
    <property type="entry name" value="HIS_KIN"/>
    <property type="match status" value="1"/>
</dbReference>
<keyword evidence="2" id="KW-0808">Transferase</keyword>
<evidence type="ECO:0000313" key="2">
    <source>
        <dbReference type="EMBL" id="MFC5819734.1"/>
    </source>
</evidence>
<dbReference type="EMBL" id="JBHSNW010000021">
    <property type="protein sequence ID" value="MFC5819734.1"/>
    <property type="molecule type" value="Genomic_DNA"/>
</dbReference>
<keyword evidence="2" id="KW-0418">Kinase</keyword>
<dbReference type="RefSeq" id="WP_219545425.1">
    <property type="nucleotide sequence ID" value="NZ_JAHKRN010000015.1"/>
</dbReference>
<dbReference type="InterPro" id="IPR050640">
    <property type="entry name" value="Bact_2-comp_sensor_kinase"/>
</dbReference>
<evidence type="ECO:0000259" key="1">
    <source>
        <dbReference type="PROSITE" id="PS50109"/>
    </source>
</evidence>
<dbReference type="GO" id="GO:0004673">
    <property type="term" value="F:protein histidine kinase activity"/>
    <property type="evidence" value="ECO:0007669"/>
    <property type="project" value="UniProtKB-EC"/>
</dbReference>
<reference evidence="3" key="1">
    <citation type="journal article" date="2019" name="Int. J. Syst. Evol. Microbiol.">
        <title>The Global Catalogue of Microorganisms (GCM) 10K type strain sequencing project: providing services to taxonomists for standard genome sequencing and annotation.</title>
        <authorList>
            <consortium name="The Broad Institute Genomics Platform"/>
            <consortium name="The Broad Institute Genome Sequencing Center for Infectious Disease"/>
            <person name="Wu L."/>
            <person name="Ma J."/>
        </authorList>
    </citation>
    <scope>NUCLEOTIDE SEQUENCE [LARGE SCALE GENOMIC DNA]</scope>
    <source>
        <strain evidence="3">CGMCC 4.7106</strain>
    </source>
</reference>
<dbReference type="Pfam" id="PF02518">
    <property type="entry name" value="HATPase_c"/>
    <property type="match status" value="1"/>
</dbReference>
<gene>
    <name evidence="2" type="ORF">ACFPUY_31950</name>
</gene>
<evidence type="ECO:0000313" key="3">
    <source>
        <dbReference type="Proteomes" id="UP001596096"/>
    </source>
</evidence>
<organism evidence="2 3">
    <name type="scientific">Nonomuraea harbinensis</name>
    <dbReference type="NCBI Taxonomy" id="1286938"/>
    <lineage>
        <taxon>Bacteria</taxon>
        <taxon>Bacillati</taxon>
        <taxon>Actinomycetota</taxon>
        <taxon>Actinomycetes</taxon>
        <taxon>Streptosporangiales</taxon>
        <taxon>Streptosporangiaceae</taxon>
        <taxon>Nonomuraea</taxon>
    </lineage>
</organism>
<dbReference type="Pfam" id="PF06580">
    <property type="entry name" value="His_kinase"/>
    <property type="match status" value="1"/>
</dbReference>
<keyword evidence="3" id="KW-1185">Reference proteome</keyword>
<comment type="caution">
    <text evidence="2">The sequence shown here is derived from an EMBL/GenBank/DDBJ whole genome shotgun (WGS) entry which is preliminary data.</text>
</comment>
<name>A0ABW1C3P1_9ACTN</name>
<protein>
    <submittedName>
        <fullName evidence="2">Sensor histidine kinase</fullName>
        <ecNumber evidence="2">2.7.13.3</ecNumber>
    </submittedName>
</protein>
<dbReference type="PANTHER" id="PTHR34220">
    <property type="entry name" value="SENSOR HISTIDINE KINASE YPDA"/>
    <property type="match status" value="1"/>
</dbReference>
<dbReference type="CDD" id="cd16956">
    <property type="entry name" value="HATPase_YehU-like"/>
    <property type="match status" value="1"/>
</dbReference>
<proteinExistence type="predicted"/>
<dbReference type="SMART" id="SM00387">
    <property type="entry name" value="HATPase_c"/>
    <property type="match status" value="1"/>
</dbReference>
<dbReference type="Proteomes" id="UP001596096">
    <property type="component" value="Unassembled WGS sequence"/>
</dbReference>
<sequence>MELLVGIAVVAAIVAVPAIVLWRVMRGRRELGTSPAERATFETLHTASLAGPPLRAGLTADGADRASRHLRRLLGSPALAITDGERLLVYDGEGEHHAGEAFEHARATLGDGRTQVLSISCDLLECPIRQAVVVPLTTDDRVVGTLAAYGQHASAGLVRAAQEVAGWVDSQLELAELDRSRTLLMEAEVRALRAQISPHFIYNSLTTIASFVRTDPERARELLLEFADFTRYSFRRHGEFTTLAEELRSIDRYLILERARFGDQLQVTLRIAPEVLPVAVPFLCLQPLVENAVRHGLESKDGVGRIAIMAEDAGAECRISVEDDGLGMDPDRLRRILAGEIPPAGGVGLANVDLRLRQVYGDEYGLVVETGRGAGTKVNVRLPKYHPGVSAR</sequence>
<dbReference type="PANTHER" id="PTHR34220:SF7">
    <property type="entry name" value="SENSOR HISTIDINE KINASE YPDA"/>
    <property type="match status" value="1"/>
</dbReference>
<dbReference type="InterPro" id="IPR010559">
    <property type="entry name" value="Sig_transdc_His_kin_internal"/>
</dbReference>
<accession>A0ABW1C3P1</accession>